<name>A0AAP5BHZ0_9BURK</name>
<dbReference type="Gene3D" id="3.20.20.80">
    <property type="entry name" value="Glycosidases"/>
    <property type="match status" value="1"/>
</dbReference>
<dbReference type="Proteomes" id="UP001242288">
    <property type="component" value="Unassembled WGS sequence"/>
</dbReference>
<comment type="caution">
    <text evidence="2">The sequence shown here is derived from an EMBL/GenBank/DDBJ whole genome shotgun (WGS) entry which is preliminary data.</text>
</comment>
<evidence type="ECO:0000313" key="1">
    <source>
        <dbReference type="EMBL" id="MCX4149284.1"/>
    </source>
</evidence>
<accession>A0AAP5BHZ0</accession>
<dbReference type="EMBL" id="JAMXWF010000028">
    <property type="protein sequence ID" value="MDQ6411101.1"/>
    <property type="molecule type" value="Genomic_DNA"/>
</dbReference>
<keyword evidence="3" id="KW-1185">Reference proteome</keyword>
<sequence length="333" mass="37652">MKTVIGWMFVFVGLLNVTFASADGARVERRLENLRMVNYYRADAGWGFFWQRWDDKKVNEDFGRLHKLGFNTVRVFLQPAEIGFPSVSDLSAEKIKKLFAIAKRNGLKVQLTLFDLWGDFDKIDDSKEWVRQLTRIINHPDEIAYIDIKNEINVSDSKAQRWVMEVLPYTKHAFGSVPVTFSLVVGVTRPIDTLIKSALDAKIAPDLWDVHYYMSPQKLPEVISVIRSEINDTPLFFGEVGGSSIGASNVSLSDVDCSVNGNKQAQYVTDIEKALRKERLPYGGVWVYSDFYPSAIPGNLGVSRKPAEYCFGLFFSNGDEKPLAAAMHDIFSK</sequence>
<dbReference type="EMBL" id="JAPKHW010000028">
    <property type="protein sequence ID" value="MCX4149284.1"/>
    <property type="molecule type" value="Genomic_DNA"/>
</dbReference>
<protein>
    <recommendedName>
        <fullName evidence="5">Cellulase family glycosylhydrolase</fullName>
    </recommendedName>
</protein>
<dbReference type="RefSeq" id="WP_266260197.1">
    <property type="nucleotide sequence ID" value="NZ_JAMXWF010000028.1"/>
</dbReference>
<dbReference type="SUPFAM" id="SSF51445">
    <property type="entry name" value="(Trans)glycosidases"/>
    <property type="match status" value="1"/>
</dbReference>
<evidence type="ECO:0000313" key="3">
    <source>
        <dbReference type="Proteomes" id="UP001209412"/>
    </source>
</evidence>
<evidence type="ECO:0000313" key="4">
    <source>
        <dbReference type="Proteomes" id="UP001242288"/>
    </source>
</evidence>
<evidence type="ECO:0008006" key="5">
    <source>
        <dbReference type="Google" id="ProtNLM"/>
    </source>
</evidence>
<evidence type="ECO:0000313" key="2">
    <source>
        <dbReference type="EMBL" id="MDQ6411101.1"/>
    </source>
</evidence>
<gene>
    <name evidence="2" type="ORF">NIE36_28415</name>
    <name evidence="1" type="ORF">OSB80_28485</name>
</gene>
<proteinExistence type="predicted"/>
<dbReference type="Proteomes" id="UP001209412">
    <property type="component" value="Unassembled WGS sequence"/>
</dbReference>
<organism evidence="2 4">
    <name type="scientific">Paraburkholderia madseniana</name>
    <dbReference type="NCBI Taxonomy" id="2599607"/>
    <lineage>
        <taxon>Bacteria</taxon>
        <taxon>Pseudomonadati</taxon>
        <taxon>Pseudomonadota</taxon>
        <taxon>Betaproteobacteria</taxon>
        <taxon>Burkholderiales</taxon>
        <taxon>Burkholderiaceae</taxon>
        <taxon>Paraburkholderia</taxon>
    </lineage>
</organism>
<dbReference type="AlphaFoldDB" id="A0AAP5BHZ0"/>
<dbReference type="InterPro" id="IPR017853">
    <property type="entry name" value="GH"/>
</dbReference>
<reference evidence="2" key="1">
    <citation type="submission" date="2022-06" db="EMBL/GenBank/DDBJ databases">
        <title>PHB producers.</title>
        <authorList>
            <person name="Besaury L."/>
        </authorList>
    </citation>
    <scope>NUCLEOTIDE SEQUENCE</scope>
    <source>
        <strain evidence="2 3">SEWS6</strain>
    </source>
</reference>